<feature type="compositionally biased region" description="Pro residues" evidence="2">
    <location>
        <begin position="434"/>
        <end position="444"/>
    </location>
</feature>
<dbReference type="OrthoDB" id="5388580at2759"/>
<keyword evidence="3" id="KW-0812">Transmembrane</keyword>
<dbReference type="GeneID" id="93592138"/>
<keyword evidence="1" id="KW-0175">Coiled coil</keyword>
<reference evidence="4 5" key="1">
    <citation type="submission" date="2019-01" db="EMBL/GenBank/DDBJ databases">
        <title>Intercellular communication is required for trap formation in the nematode-trapping fungus Duddingtonia flagrans.</title>
        <authorList>
            <person name="Youssar L."/>
            <person name="Wernet V."/>
            <person name="Hensel N."/>
            <person name="Hildebrandt H.-G."/>
            <person name="Fischer R."/>
        </authorList>
    </citation>
    <scope>NUCLEOTIDE SEQUENCE [LARGE SCALE GENOMIC DNA]</scope>
    <source>
        <strain evidence="4 5">CBS H-5679</strain>
    </source>
</reference>
<feature type="compositionally biased region" description="Low complexity" evidence="2">
    <location>
        <begin position="413"/>
        <end position="422"/>
    </location>
</feature>
<feature type="compositionally biased region" description="Pro residues" evidence="2">
    <location>
        <begin position="403"/>
        <end position="412"/>
    </location>
</feature>
<evidence type="ECO:0000256" key="1">
    <source>
        <dbReference type="SAM" id="Coils"/>
    </source>
</evidence>
<evidence type="ECO:0000256" key="2">
    <source>
        <dbReference type="SAM" id="MobiDB-lite"/>
    </source>
</evidence>
<keyword evidence="3" id="KW-1133">Transmembrane helix</keyword>
<feature type="coiled-coil region" evidence="1">
    <location>
        <begin position="329"/>
        <end position="356"/>
    </location>
</feature>
<evidence type="ECO:0000313" key="4">
    <source>
        <dbReference type="EMBL" id="RVD81983.1"/>
    </source>
</evidence>
<comment type="caution">
    <text evidence="4">The sequence shown here is derived from an EMBL/GenBank/DDBJ whole genome shotgun (WGS) entry which is preliminary data.</text>
</comment>
<dbReference type="VEuPathDB" id="FungiDB:DFL_009827"/>
<gene>
    <name evidence="4" type="ORF">DFL_009827</name>
</gene>
<feature type="compositionally biased region" description="Basic and acidic residues" evidence="2">
    <location>
        <begin position="612"/>
        <end position="622"/>
    </location>
</feature>
<protein>
    <submittedName>
        <fullName evidence="4">Uncharacterized protein</fullName>
    </submittedName>
</protein>
<accession>A0A436ZTC3</accession>
<feature type="transmembrane region" description="Helical" evidence="3">
    <location>
        <begin position="29"/>
        <end position="49"/>
    </location>
</feature>
<dbReference type="Proteomes" id="UP000283090">
    <property type="component" value="Unassembled WGS sequence"/>
</dbReference>
<feature type="region of interest" description="Disordered" evidence="2">
    <location>
        <begin position="560"/>
        <end position="646"/>
    </location>
</feature>
<feature type="region of interest" description="Disordered" evidence="2">
    <location>
        <begin position="140"/>
        <end position="180"/>
    </location>
</feature>
<dbReference type="AlphaFoldDB" id="A0A436ZTC3"/>
<keyword evidence="5" id="KW-1185">Reference proteome</keyword>
<feature type="compositionally biased region" description="Low complexity" evidence="2">
    <location>
        <begin position="196"/>
        <end position="210"/>
    </location>
</feature>
<dbReference type="RefSeq" id="XP_067487527.1">
    <property type="nucleotide sequence ID" value="XM_067639772.1"/>
</dbReference>
<feature type="region of interest" description="Disordered" evidence="2">
    <location>
        <begin position="664"/>
        <end position="714"/>
    </location>
</feature>
<feature type="region of interest" description="Disordered" evidence="2">
    <location>
        <begin position="196"/>
        <end position="224"/>
    </location>
</feature>
<evidence type="ECO:0000256" key="3">
    <source>
        <dbReference type="SAM" id="Phobius"/>
    </source>
</evidence>
<feature type="region of interest" description="Disordered" evidence="2">
    <location>
        <begin position="382"/>
        <end position="541"/>
    </location>
</feature>
<organism evidence="4 5">
    <name type="scientific">Arthrobotrys flagrans</name>
    <name type="common">Nematode-trapping fungus</name>
    <name type="synonym">Trichothecium flagrans</name>
    <dbReference type="NCBI Taxonomy" id="97331"/>
    <lineage>
        <taxon>Eukaryota</taxon>
        <taxon>Fungi</taxon>
        <taxon>Dikarya</taxon>
        <taxon>Ascomycota</taxon>
        <taxon>Pezizomycotina</taxon>
        <taxon>Orbiliomycetes</taxon>
        <taxon>Orbiliales</taxon>
        <taxon>Orbiliaceae</taxon>
        <taxon>Arthrobotrys</taxon>
    </lineage>
</organism>
<proteinExistence type="predicted"/>
<evidence type="ECO:0000313" key="5">
    <source>
        <dbReference type="Proteomes" id="UP000283090"/>
    </source>
</evidence>
<dbReference type="EMBL" id="SAEB01000012">
    <property type="protein sequence ID" value="RVD81983.1"/>
    <property type="molecule type" value="Genomic_DNA"/>
</dbReference>
<name>A0A436ZTC3_ARTFL</name>
<keyword evidence="3" id="KW-0472">Membrane</keyword>
<sequence>MPPHILTYTAPLTSRAISHRSTDQSDQSVATILGVVFGVMGFIILLCIFTCCCGACHVRPIEEGTENSSDGHCNGGAMTGEGRICSSSTQKGQTWRTVERREEVRERVMGDRGVNVINRPGMAHLGGLRPVAFQSTPPNLGASHHRSRLNSLKPGEVRGGLRRAPPRAMSPASQVRGPGVQGPAANLAPDLRFQISEGSSSDSESIGPSPTMMPAMRAQSPPSPGIPIEPPMSPLTVLPLRTIVRPIKVHPRNAVTRPEFEDAIDDIEKFVGGQLEGMKRKIERELDEERRQRELEAFESNAIQEETINELDEERRGRHLEALGSNSRQQAMKEDIEELKERTTNLEYENQRTKNTLISIATRPKTPPLPVIINNTCTHCPNSRKGFDDDGSSDSGFGGPIRPIGPGPPGPSPSSSLGDYSSTVPGPTRFGSPPHTPPNSPPSKAPRGPFGGPDMVFPEGSLDEGSNGFQTATSEPASPRTAPRPRPNHRASIEYPMPPQLQQEVPIAPHARQPPPRASNQGFRRPPSRGPTPRPGRGFLQLGEVYLPSNPMIRPEIEELPSPKFRDMPPLRRVPNAPGHIPGGRRSIEDIRGPLPSRYPLFPENNGHRRCSRDQDIRRGRGSDLLGGLGPRDSPTGFNDLHGRGRNASITSNHVSFAPSDQFERYSAQSQGFDESSIDDSIPDPGPDISAGFQPLRRGSTRRRNSFHDAPERMGFGNHLLPDFSSDTVSVDSYNTDRIRGTARRTSSTVTEPWLKLTKPDWEGLRDSKMD</sequence>